<protein>
    <submittedName>
        <fullName evidence="2">Uncharacterized protein</fullName>
    </submittedName>
</protein>
<keyword evidence="1" id="KW-0472">Membrane</keyword>
<name>A0ABN0XPW1_9ACTN</name>
<keyword evidence="1" id="KW-1133">Transmembrane helix</keyword>
<accession>A0ABN0XPW1</accession>
<gene>
    <name evidence="2" type="ORF">GCM10010151_69670</name>
</gene>
<feature type="transmembrane region" description="Helical" evidence="1">
    <location>
        <begin position="62"/>
        <end position="83"/>
    </location>
</feature>
<evidence type="ECO:0000256" key="1">
    <source>
        <dbReference type="SAM" id="Phobius"/>
    </source>
</evidence>
<dbReference type="Proteomes" id="UP001501822">
    <property type="component" value="Unassembled WGS sequence"/>
</dbReference>
<dbReference type="InterPro" id="IPR005133">
    <property type="entry name" value="PhaG_MnhG_YufB"/>
</dbReference>
<reference evidence="2 3" key="1">
    <citation type="journal article" date="2019" name="Int. J. Syst. Evol. Microbiol.">
        <title>The Global Catalogue of Microorganisms (GCM) 10K type strain sequencing project: providing services to taxonomists for standard genome sequencing and annotation.</title>
        <authorList>
            <consortium name="The Broad Institute Genomics Platform"/>
            <consortium name="The Broad Institute Genome Sequencing Center for Infectious Disease"/>
            <person name="Wu L."/>
            <person name="Ma J."/>
        </authorList>
    </citation>
    <scope>NUCLEOTIDE SEQUENCE [LARGE SCALE GENOMIC DNA]</scope>
    <source>
        <strain evidence="2 3">JCM 3146</strain>
    </source>
</reference>
<proteinExistence type="predicted"/>
<dbReference type="EMBL" id="BAAABM010000069">
    <property type="protein sequence ID" value="GAA0369822.1"/>
    <property type="molecule type" value="Genomic_DNA"/>
</dbReference>
<dbReference type="Pfam" id="PF03334">
    <property type="entry name" value="PhaG_MnhG_YufB"/>
    <property type="match status" value="1"/>
</dbReference>
<keyword evidence="1" id="KW-0812">Transmembrane</keyword>
<sequence>MSAALIWAGVAVAVLSAVRLLLTRDLFARLHFIGPAAVLAAPLVVAGLALRPWSSWHDVAKLVLIGVLLVGTGPATVVATARARRGPDG</sequence>
<comment type="caution">
    <text evidence="2">The sequence shown here is derived from an EMBL/GenBank/DDBJ whole genome shotgun (WGS) entry which is preliminary data.</text>
</comment>
<organism evidence="2 3">
    <name type="scientific">Actinoallomurus spadix</name>
    <dbReference type="NCBI Taxonomy" id="79912"/>
    <lineage>
        <taxon>Bacteria</taxon>
        <taxon>Bacillati</taxon>
        <taxon>Actinomycetota</taxon>
        <taxon>Actinomycetes</taxon>
        <taxon>Streptosporangiales</taxon>
        <taxon>Thermomonosporaceae</taxon>
        <taxon>Actinoallomurus</taxon>
    </lineage>
</organism>
<dbReference type="RefSeq" id="WP_252805094.1">
    <property type="nucleotide sequence ID" value="NZ_BAAABM010000069.1"/>
</dbReference>
<evidence type="ECO:0000313" key="2">
    <source>
        <dbReference type="EMBL" id="GAA0369822.1"/>
    </source>
</evidence>
<feature type="transmembrane region" description="Helical" evidence="1">
    <location>
        <begin position="30"/>
        <end position="50"/>
    </location>
</feature>
<keyword evidence="3" id="KW-1185">Reference proteome</keyword>
<evidence type="ECO:0000313" key="3">
    <source>
        <dbReference type="Proteomes" id="UP001501822"/>
    </source>
</evidence>